<comment type="similarity">
    <text evidence="4">Belongs to the TonB-dependent receptor family.</text>
</comment>
<dbReference type="GO" id="GO:0009279">
    <property type="term" value="C:cell outer membrane"/>
    <property type="evidence" value="ECO:0007669"/>
    <property type="project" value="UniProtKB-SubCell"/>
</dbReference>
<dbReference type="Pfam" id="PF07715">
    <property type="entry name" value="Plug"/>
    <property type="match status" value="1"/>
</dbReference>
<name>A0A6M4MJM0_9ALTE</name>
<keyword evidence="4" id="KW-0798">TonB box</keyword>
<evidence type="ECO:0000256" key="4">
    <source>
        <dbReference type="RuleBase" id="RU003357"/>
    </source>
</evidence>
<keyword evidence="6" id="KW-0732">Signal</keyword>
<proteinExistence type="inferred from homology"/>
<dbReference type="InterPro" id="IPR036942">
    <property type="entry name" value="Beta-barrel_TonB_sf"/>
</dbReference>
<dbReference type="OrthoDB" id="8727862at2"/>
<dbReference type="InterPro" id="IPR037066">
    <property type="entry name" value="Plug_dom_sf"/>
</dbReference>
<keyword evidence="10" id="KW-1185">Reference proteome</keyword>
<dbReference type="KEGG" id="apel:CA267_016790"/>
<evidence type="ECO:0000259" key="8">
    <source>
        <dbReference type="Pfam" id="PF07715"/>
    </source>
</evidence>
<dbReference type="AlphaFoldDB" id="A0A6M4MJM0"/>
<feature type="domain" description="TonB-dependent receptor plug" evidence="8">
    <location>
        <begin position="62"/>
        <end position="166"/>
    </location>
</feature>
<dbReference type="PANTHER" id="PTHR40980">
    <property type="entry name" value="PLUG DOMAIN-CONTAINING PROTEIN"/>
    <property type="match status" value="1"/>
</dbReference>
<reference evidence="9 10" key="2">
    <citation type="submission" date="2020-04" db="EMBL/GenBank/DDBJ databases">
        <title>Complete genome sequence of Alteromonas pelagimontana 5.12T.</title>
        <authorList>
            <person name="Sinha R.K."/>
            <person name="Krishnan K.P."/>
            <person name="Kurian J.P."/>
        </authorList>
    </citation>
    <scope>NUCLEOTIDE SEQUENCE [LARGE SCALE GENOMIC DNA]</scope>
    <source>
        <strain evidence="9 10">5.12</strain>
    </source>
</reference>
<evidence type="ECO:0000256" key="6">
    <source>
        <dbReference type="SAM" id="SignalP"/>
    </source>
</evidence>
<evidence type="ECO:0000313" key="9">
    <source>
        <dbReference type="EMBL" id="QJR82286.1"/>
    </source>
</evidence>
<keyword evidence="2 4" id="KW-0472">Membrane</keyword>
<comment type="subcellular location">
    <subcellularLocation>
        <location evidence="1 4">Cell outer membrane</location>
    </subcellularLocation>
</comment>
<gene>
    <name evidence="9" type="ORF">CA267_016790</name>
</gene>
<evidence type="ECO:0000256" key="1">
    <source>
        <dbReference type="ARBA" id="ARBA00004442"/>
    </source>
</evidence>
<dbReference type="PANTHER" id="PTHR40980:SF3">
    <property type="entry name" value="TONB-DEPENDENT RECEPTOR-LIKE BETA-BARREL DOMAIN-CONTAINING PROTEIN"/>
    <property type="match status" value="1"/>
</dbReference>
<dbReference type="InterPro" id="IPR000531">
    <property type="entry name" value="Beta-barrel_TonB"/>
</dbReference>
<evidence type="ECO:0000256" key="2">
    <source>
        <dbReference type="ARBA" id="ARBA00023136"/>
    </source>
</evidence>
<keyword evidence="9" id="KW-0675">Receptor</keyword>
<sequence>MKVFTNTHKRYQLSALTLGVLASLQAGQVRAQETDAAVDESSIEVINVSGIRGSQVASIFNKRTADTVVDSIAATDIGKLPDVTISDSLQRISGVQIRRSAGEGASLNIRGLPQVVTQLNGEQYLGANSVVSTQPNFSDIPSQLFRGADVYKNATADLGNAGITGTVNLKTYRPFDFEEGQTVSGSVEFQRGDETQENDPNLSALYNWHNGKVGFLISGTYANVNLANSYNGLNTGSPGDAGWTDRTSAEEVGEPGRDGRVILGAQGFSAWNQGTERERFGINSSTQVDLGEGFVFTADIFYTEQEEFNRKLGMSATNKWGPRGWFTPTEERATGAMIDGGEVYAWSQAELYPSRLKSFTQNDVYNNSSTNINLQLDYDNGGAFTGEFRTIIGRASQEHRHGYNEGDLTNGSTTLGRTTNLVPSDKCGPNDEVVGDEGGCLQAINANGYSEDPHLTYDTTGEHPVWSGFDRELAGGLGGGATIADYMANLDSYNVGAFSSEGNENAEGDLNAFSMKGKYRLEEGYITSIDAGIRYAKRSAEYERYNLFSPVQTAGCEAQWKATDVLLNAPAPACSDGETVNGEFMPYAALESIPLDQYNNVVQVTDFGPVSGIPAVWAADPRDYDDPEAFHNRVFGSSTKNVIPGSSFSADIAELNYFVQANFEALDGLLKGNAGVRVIETDLSVKQNIAGENKAYGGTAVDTGDVLSSRDYTNVLPSLNVSYSITDDLVARFAFSKAMTPLNLNQYGEGLTLSNALDSVAGSPTEGQFIVTGGSLAGNPNLDPWESTNYDISLEWYTGEASMISAAIFRVEIDSFTVSETVDMEMPDADGIVRRSVPISTLVQGEGGTLKGFEIGAKIALSDYLAADSMFTNFGIDSNFTYSPSEGSGTDIYGEQNMFNDNSERQFNLIGWYQGDRFEARIAYNYRSERLAGQGGWGALNLFQDETAYVDVSASYDINDNFTVYAQGSNVTGEYEDYYLQWPDQYAFQNYYETRYTVGVRAKF</sequence>
<dbReference type="Gene3D" id="2.40.170.20">
    <property type="entry name" value="TonB-dependent receptor, beta-barrel domain"/>
    <property type="match status" value="1"/>
</dbReference>
<dbReference type="Pfam" id="PF00593">
    <property type="entry name" value="TonB_dep_Rec_b-barrel"/>
    <property type="match status" value="1"/>
</dbReference>
<accession>A0A6M4MJM0</accession>
<protein>
    <submittedName>
        <fullName evidence="9">TonB-dependent receptor</fullName>
    </submittedName>
</protein>
<evidence type="ECO:0000313" key="10">
    <source>
        <dbReference type="Proteomes" id="UP000219285"/>
    </source>
</evidence>
<dbReference type="InterPro" id="IPR010104">
    <property type="entry name" value="TonB_rcpt_bac"/>
</dbReference>
<keyword evidence="3" id="KW-0998">Cell outer membrane</keyword>
<dbReference type="EMBL" id="CP052766">
    <property type="protein sequence ID" value="QJR82286.1"/>
    <property type="molecule type" value="Genomic_DNA"/>
</dbReference>
<evidence type="ECO:0000256" key="3">
    <source>
        <dbReference type="ARBA" id="ARBA00023237"/>
    </source>
</evidence>
<dbReference type="Gene3D" id="2.170.130.10">
    <property type="entry name" value="TonB-dependent receptor, plug domain"/>
    <property type="match status" value="1"/>
</dbReference>
<evidence type="ECO:0000259" key="7">
    <source>
        <dbReference type="Pfam" id="PF00593"/>
    </source>
</evidence>
<dbReference type="SUPFAM" id="SSF56935">
    <property type="entry name" value="Porins"/>
    <property type="match status" value="1"/>
</dbReference>
<feature type="chain" id="PRO_5028901792" evidence="6">
    <location>
        <begin position="32"/>
        <end position="1004"/>
    </location>
</feature>
<evidence type="ECO:0000256" key="5">
    <source>
        <dbReference type="SAM" id="MobiDB-lite"/>
    </source>
</evidence>
<reference evidence="10" key="1">
    <citation type="submission" date="2014-12" db="EMBL/GenBank/DDBJ databases">
        <title>Complete genome sequence of a multi-drug resistant Klebsiella pneumoniae.</title>
        <authorList>
            <person name="Hua X."/>
            <person name="Chen Q."/>
            <person name="Li X."/>
            <person name="Feng Y."/>
            <person name="Ruan Z."/>
            <person name="Yu Y."/>
        </authorList>
    </citation>
    <scope>NUCLEOTIDE SEQUENCE [LARGE SCALE GENOMIC DNA]</scope>
    <source>
        <strain evidence="10">5.12</strain>
    </source>
</reference>
<dbReference type="NCBIfam" id="TIGR01782">
    <property type="entry name" value="TonB-Xanth-Caul"/>
    <property type="match status" value="1"/>
</dbReference>
<dbReference type="RefSeq" id="WP_075609719.1">
    <property type="nucleotide sequence ID" value="NZ_CP052766.1"/>
</dbReference>
<feature type="domain" description="TonB-dependent receptor-like beta-barrel" evidence="7">
    <location>
        <begin position="474"/>
        <end position="971"/>
    </location>
</feature>
<feature type="region of interest" description="Disordered" evidence="5">
    <location>
        <begin position="236"/>
        <end position="258"/>
    </location>
</feature>
<organism evidence="9 10">
    <name type="scientific">Alteromonas pelagimontana</name>
    <dbReference type="NCBI Taxonomy" id="1858656"/>
    <lineage>
        <taxon>Bacteria</taxon>
        <taxon>Pseudomonadati</taxon>
        <taxon>Pseudomonadota</taxon>
        <taxon>Gammaproteobacteria</taxon>
        <taxon>Alteromonadales</taxon>
        <taxon>Alteromonadaceae</taxon>
        <taxon>Alteromonas/Salinimonas group</taxon>
        <taxon>Alteromonas</taxon>
    </lineage>
</organism>
<feature type="signal peptide" evidence="6">
    <location>
        <begin position="1"/>
        <end position="31"/>
    </location>
</feature>
<dbReference type="InterPro" id="IPR012910">
    <property type="entry name" value="Plug_dom"/>
</dbReference>
<dbReference type="Proteomes" id="UP000219285">
    <property type="component" value="Chromosome"/>
</dbReference>